<dbReference type="SUPFAM" id="SSF52096">
    <property type="entry name" value="ClpP/crotonase"/>
    <property type="match status" value="1"/>
</dbReference>
<dbReference type="InterPro" id="IPR018376">
    <property type="entry name" value="Enoyl-CoA_hyd/isom_CS"/>
</dbReference>
<evidence type="ECO:0000256" key="1">
    <source>
        <dbReference type="RuleBase" id="RU003707"/>
    </source>
</evidence>
<accession>A0ABQ3AP41</accession>
<dbReference type="Proteomes" id="UP000601597">
    <property type="component" value="Unassembled WGS sequence"/>
</dbReference>
<dbReference type="InterPro" id="IPR029045">
    <property type="entry name" value="ClpP/crotonase-like_dom_sf"/>
</dbReference>
<evidence type="ECO:0000313" key="3">
    <source>
        <dbReference type="Proteomes" id="UP000601597"/>
    </source>
</evidence>
<protein>
    <submittedName>
        <fullName evidence="2">1,2-epoxyphenylacetyl-CoA isomerase</fullName>
    </submittedName>
</protein>
<dbReference type="GO" id="GO:0016853">
    <property type="term" value="F:isomerase activity"/>
    <property type="evidence" value="ECO:0007669"/>
    <property type="project" value="UniProtKB-KW"/>
</dbReference>
<dbReference type="InterPro" id="IPR001753">
    <property type="entry name" value="Enoyl-CoA_hydra/iso"/>
</dbReference>
<dbReference type="Gene3D" id="3.90.226.10">
    <property type="entry name" value="2-enoyl-CoA Hydratase, Chain A, domain 1"/>
    <property type="match status" value="1"/>
</dbReference>
<sequence length="263" mass="28301">MSYERIHLAIEEGIATLTLDQPKTMNAMSVPLQEEVRDALQEIRSRDDIKVLILTGTGKAFCSGADLGSMSPDSDGPSLGIQVKNLMEDLSNPMALELRDLPFPVVSAVNGAAAGAGASIALAADIVVAGKSAYFLFPFIPKLGILPDLGATWILPRLIGRARAMAVSLLGERMYGDDAVRDGLIWKAVPDEDLQSEAIAIARRLAAGPNHAAPELRQAFDRADTATLAEQLAYEAERQQGLIDSPTFQEGVMAFLEKREPRF</sequence>
<proteinExistence type="inferred from homology"/>
<organism evidence="2 3">
    <name type="scientific">Marinobacter zhanjiangensis</name>
    <dbReference type="NCBI Taxonomy" id="578215"/>
    <lineage>
        <taxon>Bacteria</taxon>
        <taxon>Pseudomonadati</taxon>
        <taxon>Pseudomonadota</taxon>
        <taxon>Gammaproteobacteria</taxon>
        <taxon>Pseudomonadales</taxon>
        <taxon>Marinobacteraceae</taxon>
        <taxon>Marinobacter</taxon>
    </lineage>
</organism>
<dbReference type="EMBL" id="BMXV01000001">
    <property type="protein sequence ID" value="GGY59246.1"/>
    <property type="molecule type" value="Genomic_DNA"/>
</dbReference>
<dbReference type="RefSeq" id="WP_189571502.1">
    <property type="nucleotide sequence ID" value="NZ_BMXV01000001.1"/>
</dbReference>
<name>A0ABQ3AP41_9GAMM</name>
<dbReference type="PANTHER" id="PTHR43459">
    <property type="entry name" value="ENOYL-COA HYDRATASE"/>
    <property type="match status" value="1"/>
</dbReference>
<comment type="similarity">
    <text evidence="1">Belongs to the enoyl-CoA hydratase/isomerase family.</text>
</comment>
<keyword evidence="2" id="KW-0413">Isomerase</keyword>
<keyword evidence="3" id="KW-1185">Reference proteome</keyword>
<reference evidence="3" key="1">
    <citation type="journal article" date="2019" name="Int. J. Syst. Evol. Microbiol.">
        <title>The Global Catalogue of Microorganisms (GCM) 10K type strain sequencing project: providing services to taxonomists for standard genome sequencing and annotation.</title>
        <authorList>
            <consortium name="The Broad Institute Genomics Platform"/>
            <consortium name="The Broad Institute Genome Sequencing Center for Infectious Disease"/>
            <person name="Wu L."/>
            <person name="Ma J."/>
        </authorList>
    </citation>
    <scope>NUCLEOTIDE SEQUENCE [LARGE SCALE GENOMIC DNA]</scope>
    <source>
        <strain evidence="3">KCTC 22280</strain>
    </source>
</reference>
<comment type="caution">
    <text evidence="2">The sequence shown here is derived from an EMBL/GenBank/DDBJ whole genome shotgun (WGS) entry which is preliminary data.</text>
</comment>
<evidence type="ECO:0000313" key="2">
    <source>
        <dbReference type="EMBL" id="GGY59246.1"/>
    </source>
</evidence>
<gene>
    <name evidence="2" type="primary">paaG</name>
    <name evidence="2" type="ORF">GCM10007071_01950</name>
</gene>
<dbReference type="Pfam" id="PF00378">
    <property type="entry name" value="ECH_1"/>
    <property type="match status" value="1"/>
</dbReference>
<dbReference type="CDD" id="cd06558">
    <property type="entry name" value="crotonase-like"/>
    <property type="match status" value="1"/>
</dbReference>
<dbReference type="PROSITE" id="PS00166">
    <property type="entry name" value="ENOYL_COA_HYDRATASE"/>
    <property type="match status" value="1"/>
</dbReference>
<dbReference type="PANTHER" id="PTHR43459:SF1">
    <property type="entry name" value="EG:BACN32G11.4 PROTEIN"/>
    <property type="match status" value="1"/>
</dbReference>